<dbReference type="GO" id="GO:0016757">
    <property type="term" value="F:glycosyltransferase activity"/>
    <property type="evidence" value="ECO:0007669"/>
    <property type="project" value="UniProtKB-KW"/>
</dbReference>
<keyword evidence="2" id="KW-0808">Transferase</keyword>
<comment type="caution">
    <text evidence="2">The sequence shown here is derived from an EMBL/GenBank/DDBJ whole genome shotgun (WGS) entry which is preliminary data.</text>
</comment>
<keyword evidence="1" id="KW-1133">Transmembrane helix</keyword>
<dbReference type="EMBL" id="QLMJ01000012">
    <property type="protein sequence ID" value="RAK33071.1"/>
    <property type="molecule type" value="Genomic_DNA"/>
</dbReference>
<keyword evidence="2" id="KW-0328">Glycosyltransferase</keyword>
<dbReference type="OrthoDB" id="9776737at2"/>
<keyword evidence="1" id="KW-0812">Transmembrane</keyword>
<feature type="transmembrane region" description="Helical" evidence="1">
    <location>
        <begin position="12"/>
        <end position="33"/>
    </location>
</feature>
<dbReference type="RefSeq" id="WP_111651438.1">
    <property type="nucleotide sequence ID" value="NZ_JACHWI010000002.1"/>
</dbReference>
<feature type="transmembrane region" description="Helical" evidence="1">
    <location>
        <begin position="262"/>
        <end position="284"/>
    </location>
</feature>
<evidence type="ECO:0000256" key="1">
    <source>
        <dbReference type="SAM" id="Phobius"/>
    </source>
</evidence>
<gene>
    <name evidence="2" type="ORF">B0I29_112103</name>
</gene>
<accession>A0A327Z9Z6</accession>
<feature type="transmembrane region" description="Helical" evidence="1">
    <location>
        <begin position="167"/>
        <end position="194"/>
    </location>
</feature>
<proteinExistence type="predicted"/>
<organism evidence="2 3">
    <name type="scientific">Actinoplanes lutulentus</name>
    <dbReference type="NCBI Taxonomy" id="1287878"/>
    <lineage>
        <taxon>Bacteria</taxon>
        <taxon>Bacillati</taxon>
        <taxon>Actinomycetota</taxon>
        <taxon>Actinomycetes</taxon>
        <taxon>Micromonosporales</taxon>
        <taxon>Micromonosporaceae</taxon>
        <taxon>Actinoplanes</taxon>
    </lineage>
</organism>
<keyword evidence="1" id="KW-0472">Membrane</keyword>
<sequence>MDGDRAPTGSRVAPEVLLTAALIAVAIAVRSLGFGLETVDYDWYLGPWSRFIAAHGGFAALAHPFSDYNVAYLYLLTGFTWLSQHTPLPVLFWIKLGSALFDGVLAVYAARIVALRGPGWRMPLLAGLSVLLLPTVVLNGSYWGQCDTIYSAFAVAGLYHLLRGRQWAGTALIAVAFAFKVQAIFLFPALAALLLTRRLRWRCMITIPVIYVLFAVPAWLAGRPFGDLMLIYVGQTDRFPELTLNAPNIYAFIRPAEDHLDMVRTAGILFAIAAILGLIFLIVAREVVLDTEHVVVLAAASSLLAPFLLPGMHERYFMLAEVLTVVAAFWVPRRLWFVPVLVQAASIITYETYLVQAKPAPVDLRILTLLVFTALATTIGYLFRVRKPAPLAPTPVGNTIAG</sequence>
<evidence type="ECO:0000313" key="2">
    <source>
        <dbReference type="EMBL" id="RAK33071.1"/>
    </source>
</evidence>
<evidence type="ECO:0000313" key="3">
    <source>
        <dbReference type="Proteomes" id="UP000249341"/>
    </source>
</evidence>
<feature type="transmembrane region" description="Helical" evidence="1">
    <location>
        <begin position="122"/>
        <end position="143"/>
    </location>
</feature>
<feature type="transmembrane region" description="Helical" evidence="1">
    <location>
        <begin position="336"/>
        <end position="354"/>
    </location>
</feature>
<keyword evidence="3" id="KW-1185">Reference proteome</keyword>
<feature type="transmembrane region" description="Helical" evidence="1">
    <location>
        <begin position="201"/>
        <end position="220"/>
    </location>
</feature>
<dbReference type="AlphaFoldDB" id="A0A327Z9Z6"/>
<feature type="transmembrane region" description="Helical" evidence="1">
    <location>
        <begin position="366"/>
        <end position="383"/>
    </location>
</feature>
<name>A0A327Z9Z6_9ACTN</name>
<reference evidence="2 3" key="1">
    <citation type="submission" date="2018-06" db="EMBL/GenBank/DDBJ databases">
        <title>Genomic Encyclopedia of Type Strains, Phase III (KMG-III): the genomes of soil and plant-associated and newly described type strains.</title>
        <authorList>
            <person name="Whitman W."/>
        </authorList>
    </citation>
    <scope>NUCLEOTIDE SEQUENCE [LARGE SCALE GENOMIC DNA]</scope>
    <source>
        <strain evidence="2 3">CGMCC 4.7090</strain>
    </source>
</reference>
<feature type="transmembrane region" description="Helical" evidence="1">
    <location>
        <begin position="90"/>
        <end position="110"/>
    </location>
</feature>
<protein>
    <submittedName>
        <fullName evidence="2">Gpi18-like mannosyltransferase</fullName>
    </submittedName>
</protein>
<dbReference type="Proteomes" id="UP000249341">
    <property type="component" value="Unassembled WGS sequence"/>
</dbReference>